<sequence>MPSLKINMITLCALSTLNFLPVAQGHSWVEEFQVVDTNGSYIGDRGYSRGYMARTDPGYNGFSMEYLLPQTGVRISATDALCHPSQRSSNYTNPAYPKLQATPGSTVAMKYLENGHVTLPWNQLGKPAGAGTVFVYGTTQPSDNEQIADVLNWSSDGTGGNGKGFLMTAQNFDDGRCHQINCGNVSIDRQTLFPAHIAGQPDSNIEQWCETDLQIPTTVAPGTLSVYWVWQWPTEPGHDCTYPNGKDEYYTTCSDFEIIAGSGSNGDAAILVETVTTHTLAQENPQSTAVSNFQSRGAITTSPVVIMMSGTSTIGQVTTAESSFYAQCSAAGGNVAPKVNFAANCAPVSVFTGAASASAASAVAHYATTNGLAAAATATGNSSSPPTMTSGTSIPAPSMSVSNLTSAASYAASSTSSSLGTVTVTVTDMVTVLATSSQATSTSSEFTSTYSAPASSSTLISSSAYSAPASSASYPLSPSGVAAPSLSGAASGTIIFPTISTAAALPSGAVANVFVGSDNLASEHRRAHARHFR</sequence>
<evidence type="ECO:0000256" key="2">
    <source>
        <dbReference type="SAM" id="SignalP"/>
    </source>
</evidence>
<dbReference type="AlphaFoldDB" id="A0AAN7TE71"/>
<gene>
    <name evidence="4" type="ORF">LTR62_005757</name>
</gene>
<reference evidence="4" key="1">
    <citation type="submission" date="2023-08" db="EMBL/GenBank/DDBJ databases">
        <title>Black Yeasts Isolated from many extreme environments.</title>
        <authorList>
            <person name="Coleine C."/>
            <person name="Stajich J.E."/>
            <person name="Selbmann L."/>
        </authorList>
    </citation>
    <scope>NUCLEOTIDE SEQUENCE</scope>
    <source>
        <strain evidence="4">CCFEE 5401</strain>
    </source>
</reference>
<comment type="caution">
    <text evidence="4">The sequence shown here is derived from an EMBL/GenBank/DDBJ whole genome shotgun (WGS) entry which is preliminary data.</text>
</comment>
<dbReference type="EMBL" id="JAVRRL010000048">
    <property type="protein sequence ID" value="KAK5110565.1"/>
    <property type="molecule type" value="Genomic_DNA"/>
</dbReference>
<evidence type="ECO:0000313" key="5">
    <source>
        <dbReference type="Proteomes" id="UP001310890"/>
    </source>
</evidence>
<accession>A0AAN7TE71</accession>
<feature type="domain" description="DUF7492" evidence="3">
    <location>
        <begin position="24"/>
        <end position="269"/>
    </location>
</feature>
<dbReference type="InterPro" id="IPR055915">
    <property type="entry name" value="DUF7492"/>
</dbReference>
<feature type="signal peptide" evidence="2">
    <location>
        <begin position="1"/>
        <end position="25"/>
    </location>
</feature>
<dbReference type="Pfam" id="PF24320">
    <property type="entry name" value="DUF7492"/>
    <property type="match status" value="1"/>
</dbReference>
<keyword evidence="2" id="KW-0732">Signal</keyword>
<evidence type="ECO:0000256" key="1">
    <source>
        <dbReference type="SAM" id="MobiDB-lite"/>
    </source>
</evidence>
<name>A0AAN7TE71_9PEZI</name>
<dbReference type="Proteomes" id="UP001310890">
    <property type="component" value="Unassembled WGS sequence"/>
</dbReference>
<feature type="region of interest" description="Disordered" evidence="1">
    <location>
        <begin position="376"/>
        <end position="395"/>
    </location>
</feature>
<feature type="compositionally biased region" description="Low complexity" evidence="1">
    <location>
        <begin position="376"/>
        <end position="393"/>
    </location>
</feature>
<proteinExistence type="predicted"/>
<evidence type="ECO:0000313" key="4">
    <source>
        <dbReference type="EMBL" id="KAK5110565.1"/>
    </source>
</evidence>
<feature type="chain" id="PRO_5042947307" description="DUF7492 domain-containing protein" evidence="2">
    <location>
        <begin position="26"/>
        <end position="533"/>
    </location>
</feature>
<protein>
    <recommendedName>
        <fullName evidence="3">DUF7492 domain-containing protein</fullName>
    </recommendedName>
</protein>
<organism evidence="4 5">
    <name type="scientific">Meristemomyces frigidus</name>
    <dbReference type="NCBI Taxonomy" id="1508187"/>
    <lineage>
        <taxon>Eukaryota</taxon>
        <taxon>Fungi</taxon>
        <taxon>Dikarya</taxon>
        <taxon>Ascomycota</taxon>
        <taxon>Pezizomycotina</taxon>
        <taxon>Dothideomycetes</taxon>
        <taxon>Dothideomycetidae</taxon>
        <taxon>Mycosphaerellales</taxon>
        <taxon>Teratosphaeriaceae</taxon>
        <taxon>Meristemomyces</taxon>
    </lineage>
</organism>
<evidence type="ECO:0000259" key="3">
    <source>
        <dbReference type="Pfam" id="PF24320"/>
    </source>
</evidence>